<accession>A0ABY1UH86</accession>
<organism evidence="2 3">
    <name type="scientific">Pseudomonas syringae pv. avii</name>
    <dbReference type="NCBI Taxonomy" id="663959"/>
    <lineage>
        <taxon>Bacteria</taxon>
        <taxon>Pseudomonadati</taxon>
        <taxon>Pseudomonadota</taxon>
        <taxon>Gammaproteobacteria</taxon>
        <taxon>Pseudomonadales</taxon>
        <taxon>Pseudomonadaceae</taxon>
        <taxon>Pseudomonas</taxon>
        <taxon>Pseudomonas syringae</taxon>
    </lineage>
</organism>
<reference evidence="2 3" key="1">
    <citation type="submission" date="2017-11" db="EMBL/GenBank/DDBJ databases">
        <authorList>
            <person name="Blom J."/>
        </authorList>
    </citation>
    <scope>NUCLEOTIDE SEQUENCE [LARGE SCALE GENOMIC DNA]</scope>
    <source>
        <strain evidence="2 3">CFBP3846</strain>
        <plasmid evidence="3">pp5</plasmid>
    </source>
</reference>
<proteinExistence type="predicted"/>
<name>A0ABY1UH86_PSESX</name>
<keyword evidence="3" id="KW-1185">Reference proteome</keyword>
<dbReference type="EMBL" id="LT963407">
    <property type="protein sequence ID" value="SOS30944.1"/>
    <property type="molecule type" value="Genomic_DNA"/>
</dbReference>
<geneLocation type="plasmid" evidence="3">
    <name>pp5</name>
</geneLocation>
<dbReference type="Proteomes" id="UP000239665">
    <property type="component" value="Plasmid PP5"/>
</dbReference>
<keyword evidence="1" id="KW-0812">Transmembrane</keyword>
<gene>
    <name evidence="2" type="ORF">CFBP3846_P500001</name>
</gene>
<keyword evidence="2" id="KW-0614">Plasmid</keyword>
<evidence type="ECO:0000313" key="3">
    <source>
        <dbReference type="Proteomes" id="UP000239665"/>
    </source>
</evidence>
<evidence type="ECO:0000256" key="1">
    <source>
        <dbReference type="SAM" id="Phobius"/>
    </source>
</evidence>
<protein>
    <submittedName>
        <fullName evidence="2">Membrane protein</fullName>
    </submittedName>
</protein>
<keyword evidence="1" id="KW-0472">Membrane</keyword>
<sequence length="200" mass="22643">MRFHAEKILVSFLRLMHFGIAFAVLVLGRARRMNDRRIDHRTLAQHQTSITQIAIDDLQNPACQLMLFQQAPEIENRGFIGDSIQTQPCELAQDRCLVKCFLHRRIAVTKPVLHQVNPQHRHQRIGRTATFALRIMRLNQSDQAFPGHNLIHLDEKALAASLLAFTRVLGIGEGHLFHQGGSVKGVGVFCQIGKPFSEFP</sequence>
<evidence type="ECO:0000313" key="2">
    <source>
        <dbReference type="EMBL" id="SOS30944.1"/>
    </source>
</evidence>
<keyword evidence="1" id="KW-1133">Transmembrane helix</keyword>
<feature type="transmembrane region" description="Helical" evidence="1">
    <location>
        <begin position="12"/>
        <end position="30"/>
    </location>
</feature>